<dbReference type="CDD" id="cd16833">
    <property type="entry name" value="YfiH"/>
    <property type="match status" value="1"/>
</dbReference>
<keyword evidence="5" id="KW-0378">Hydrolase</keyword>
<comment type="catalytic activity">
    <reaction evidence="9">
        <text>S-methyl-5'-thioadenosine + phosphate = 5-(methylsulfanyl)-alpha-D-ribose 1-phosphate + adenine</text>
        <dbReference type="Rhea" id="RHEA:11852"/>
        <dbReference type="ChEBI" id="CHEBI:16708"/>
        <dbReference type="ChEBI" id="CHEBI:17509"/>
        <dbReference type="ChEBI" id="CHEBI:43474"/>
        <dbReference type="ChEBI" id="CHEBI:58533"/>
        <dbReference type="EC" id="2.4.2.28"/>
    </reaction>
    <physiologicalReaction direction="left-to-right" evidence="9">
        <dbReference type="Rhea" id="RHEA:11853"/>
    </physiologicalReaction>
</comment>
<evidence type="ECO:0000256" key="6">
    <source>
        <dbReference type="ARBA" id="ARBA00022833"/>
    </source>
</evidence>
<keyword evidence="6" id="KW-0862">Zinc</keyword>
<comment type="similarity">
    <text evidence="2 10">Belongs to the purine nucleoside phosphorylase YfiH/LACC1 family.</text>
</comment>
<dbReference type="GO" id="GO:0005507">
    <property type="term" value="F:copper ion binding"/>
    <property type="evidence" value="ECO:0007669"/>
    <property type="project" value="TreeGrafter"/>
</dbReference>
<dbReference type="GO" id="GO:0016787">
    <property type="term" value="F:hydrolase activity"/>
    <property type="evidence" value="ECO:0007669"/>
    <property type="project" value="UniProtKB-KW"/>
</dbReference>
<dbReference type="InterPro" id="IPR011324">
    <property type="entry name" value="Cytotoxic_necrot_fac-like_cat"/>
</dbReference>
<evidence type="ECO:0000256" key="1">
    <source>
        <dbReference type="ARBA" id="ARBA00000553"/>
    </source>
</evidence>
<keyword evidence="3" id="KW-0808">Transferase</keyword>
<evidence type="ECO:0000256" key="3">
    <source>
        <dbReference type="ARBA" id="ARBA00022679"/>
    </source>
</evidence>
<dbReference type="InterPro" id="IPR038371">
    <property type="entry name" value="Cu_polyphenol_OxRdtase_sf"/>
</dbReference>
<dbReference type="EMBL" id="FLUL01000001">
    <property type="protein sequence ID" value="SBW00815.1"/>
    <property type="molecule type" value="Genomic_DNA"/>
</dbReference>
<evidence type="ECO:0000256" key="5">
    <source>
        <dbReference type="ARBA" id="ARBA00022801"/>
    </source>
</evidence>
<evidence type="ECO:0000256" key="8">
    <source>
        <dbReference type="ARBA" id="ARBA00048968"/>
    </source>
</evidence>
<dbReference type="RefSeq" id="WP_296949434.1">
    <property type="nucleotide sequence ID" value="NZ_LT599021.1"/>
</dbReference>
<dbReference type="Pfam" id="PF02578">
    <property type="entry name" value="Cu-oxidase_4"/>
    <property type="match status" value="1"/>
</dbReference>
<gene>
    <name evidence="11" type="ORF">KL86DYS2_11918</name>
</gene>
<organism evidence="11">
    <name type="scientific">uncultured Dysgonomonas sp</name>
    <dbReference type="NCBI Taxonomy" id="206096"/>
    <lineage>
        <taxon>Bacteria</taxon>
        <taxon>Pseudomonadati</taxon>
        <taxon>Bacteroidota</taxon>
        <taxon>Bacteroidia</taxon>
        <taxon>Bacteroidales</taxon>
        <taxon>Dysgonomonadaceae</taxon>
        <taxon>Dysgonomonas</taxon>
        <taxon>environmental samples</taxon>
    </lineage>
</organism>
<dbReference type="PANTHER" id="PTHR30616">
    <property type="entry name" value="UNCHARACTERIZED PROTEIN YFIH"/>
    <property type="match status" value="1"/>
</dbReference>
<dbReference type="NCBIfam" id="TIGR00726">
    <property type="entry name" value="peptidoglycan editing factor PgeF"/>
    <property type="match status" value="1"/>
</dbReference>
<protein>
    <recommendedName>
        <fullName evidence="10">Purine nucleoside phosphorylase</fullName>
    </recommendedName>
</protein>
<evidence type="ECO:0000256" key="2">
    <source>
        <dbReference type="ARBA" id="ARBA00007353"/>
    </source>
</evidence>
<comment type="catalytic activity">
    <reaction evidence="7">
        <text>adenosine + H2O + H(+) = inosine + NH4(+)</text>
        <dbReference type="Rhea" id="RHEA:24408"/>
        <dbReference type="ChEBI" id="CHEBI:15377"/>
        <dbReference type="ChEBI" id="CHEBI:15378"/>
        <dbReference type="ChEBI" id="CHEBI:16335"/>
        <dbReference type="ChEBI" id="CHEBI:17596"/>
        <dbReference type="ChEBI" id="CHEBI:28938"/>
        <dbReference type="EC" id="3.5.4.4"/>
    </reaction>
    <physiologicalReaction direction="left-to-right" evidence="7">
        <dbReference type="Rhea" id="RHEA:24409"/>
    </physiologicalReaction>
</comment>
<evidence type="ECO:0000256" key="9">
    <source>
        <dbReference type="ARBA" id="ARBA00049893"/>
    </source>
</evidence>
<evidence type="ECO:0000256" key="10">
    <source>
        <dbReference type="RuleBase" id="RU361274"/>
    </source>
</evidence>
<dbReference type="AlphaFoldDB" id="A0A212JNB7"/>
<comment type="catalytic activity">
    <reaction evidence="8">
        <text>adenosine + phosphate = alpha-D-ribose 1-phosphate + adenine</text>
        <dbReference type="Rhea" id="RHEA:27642"/>
        <dbReference type="ChEBI" id="CHEBI:16335"/>
        <dbReference type="ChEBI" id="CHEBI:16708"/>
        <dbReference type="ChEBI" id="CHEBI:43474"/>
        <dbReference type="ChEBI" id="CHEBI:57720"/>
        <dbReference type="EC" id="2.4.2.1"/>
    </reaction>
    <physiologicalReaction direction="left-to-right" evidence="8">
        <dbReference type="Rhea" id="RHEA:27643"/>
    </physiologicalReaction>
</comment>
<evidence type="ECO:0000313" key="11">
    <source>
        <dbReference type="EMBL" id="SBW00815.1"/>
    </source>
</evidence>
<accession>A0A212JNB7</accession>
<proteinExistence type="inferred from homology"/>
<dbReference type="GO" id="GO:0017061">
    <property type="term" value="F:S-methyl-5-thioadenosine phosphorylase activity"/>
    <property type="evidence" value="ECO:0007669"/>
    <property type="project" value="UniProtKB-EC"/>
</dbReference>
<dbReference type="SUPFAM" id="SSF64438">
    <property type="entry name" value="CNF1/YfiH-like putative cysteine hydrolases"/>
    <property type="match status" value="1"/>
</dbReference>
<dbReference type="Gene3D" id="3.60.140.10">
    <property type="entry name" value="CNF1/YfiH-like putative cysteine hydrolases"/>
    <property type="match status" value="1"/>
</dbReference>
<dbReference type="PANTHER" id="PTHR30616:SF2">
    <property type="entry name" value="PURINE NUCLEOSIDE PHOSPHORYLASE LACC1"/>
    <property type="match status" value="1"/>
</dbReference>
<dbReference type="InterPro" id="IPR003730">
    <property type="entry name" value="Cu_polyphenol_OxRdtase"/>
</dbReference>
<name>A0A212JNB7_9BACT</name>
<reference evidence="11" key="1">
    <citation type="submission" date="2016-04" db="EMBL/GenBank/DDBJ databases">
        <authorList>
            <person name="Evans L.H."/>
            <person name="Alamgir A."/>
            <person name="Owens N."/>
            <person name="Weber N.D."/>
            <person name="Virtaneva K."/>
            <person name="Barbian K."/>
            <person name="Babar A."/>
            <person name="Rosenke K."/>
        </authorList>
    </citation>
    <scope>NUCLEOTIDE SEQUENCE</scope>
    <source>
        <strain evidence="11">86-2</strain>
    </source>
</reference>
<sequence>MDTIRGNRLNLLTFPSFPTKSVSVFTTTIEGGISTGAYASLNLSPYSGDDADCVSENQELLADEINVSIENLYIPYQTHNDQIRIIDNDFLNKSDLEKAKYLNDIDALITNQKDICIGVTTADCVPILIFDPVQHVLAAIHAGWKGTVARIAEKTIEKMTEHFDSKPQDLVAGIGPCISQKHFEVGDEVVDAFIQTGFSITDIAYRNTESGKMHINLELANKLLLIEAGINNKNIEVANLCTYSHPELFFSARRQTINSGRILTGGVLK</sequence>
<comment type="catalytic activity">
    <reaction evidence="1">
        <text>inosine + phosphate = alpha-D-ribose 1-phosphate + hypoxanthine</text>
        <dbReference type="Rhea" id="RHEA:27646"/>
        <dbReference type="ChEBI" id="CHEBI:17368"/>
        <dbReference type="ChEBI" id="CHEBI:17596"/>
        <dbReference type="ChEBI" id="CHEBI:43474"/>
        <dbReference type="ChEBI" id="CHEBI:57720"/>
        <dbReference type="EC" id="2.4.2.1"/>
    </reaction>
    <physiologicalReaction direction="left-to-right" evidence="1">
        <dbReference type="Rhea" id="RHEA:27647"/>
    </physiologicalReaction>
</comment>
<evidence type="ECO:0000256" key="7">
    <source>
        <dbReference type="ARBA" id="ARBA00047989"/>
    </source>
</evidence>
<keyword evidence="4" id="KW-0479">Metal-binding</keyword>
<evidence type="ECO:0000256" key="4">
    <source>
        <dbReference type="ARBA" id="ARBA00022723"/>
    </source>
</evidence>